<dbReference type="InterPro" id="IPR022337">
    <property type="entry name" value="Inositol_monophosphatase_SuhB"/>
</dbReference>
<keyword evidence="7" id="KW-0460">Magnesium</keyword>
<dbReference type="PANTHER" id="PTHR20854:SF4">
    <property type="entry name" value="INOSITOL-1-MONOPHOSPHATASE-RELATED"/>
    <property type="match status" value="1"/>
</dbReference>
<dbReference type="GO" id="GO:0008934">
    <property type="term" value="F:inositol monophosphate 1-phosphatase activity"/>
    <property type="evidence" value="ECO:0007669"/>
    <property type="project" value="InterPro"/>
</dbReference>
<dbReference type="GO" id="GO:0007165">
    <property type="term" value="P:signal transduction"/>
    <property type="evidence" value="ECO:0007669"/>
    <property type="project" value="TreeGrafter"/>
</dbReference>
<organism evidence="8">
    <name type="scientific">marine metagenome</name>
    <dbReference type="NCBI Taxonomy" id="408172"/>
    <lineage>
        <taxon>unclassified sequences</taxon>
        <taxon>metagenomes</taxon>
        <taxon>ecological metagenomes</taxon>
    </lineage>
</organism>
<evidence type="ECO:0000313" key="8">
    <source>
        <dbReference type="EMBL" id="SVA68609.1"/>
    </source>
</evidence>
<evidence type="ECO:0000256" key="2">
    <source>
        <dbReference type="ARBA" id="ARBA00001946"/>
    </source>
</evidence>
<protein>
    <recommendedName>
        <fullName evidence="4">inositol-phosphate phosphatase</fullName>
        <ecNumber evidence="4">3.1.3.25</ecNumber>
    </recommendedName>
</protein>
<dbReference type="GO" id="GO:0046872">
    <property type="term" value="F:metal ion binding"/>
    <property type="evidence" value="ECO:0007669"/>
    <property type="project" value="UniProtKB-KW"/>
</dbReference>
<name>A0A381XV04_9ZZZZ</name>
<dbReference type="Gene3D" id="3.30.540.10">
    <property type="entry name" value="Fructose-1,6-Bisphosphatase, subunit A, domain 1"/>
    <property type="match status" value="1"/>
</dbReference>
<dbReference type="Pfam" id="PF00459">
    <property type="entry name" value="Inositol_P"/>
    <property type="match status" value="1"/>
</dbReference>
<evidence type="ECO:0000256" key="5">
    <source>
        <dbReference type="ARBA" id="ARBA00022723"/>
    </source>
</evidence>
<dbReference type="PROSITE" id="PS00630">
    <property type="entry name" value="IMP_2"/>
    <property type="match status" value="1"/>
</dbReference>
<sequence>MNSISANLNIMIKACEKASKTLIRDFGEVEKLQVSIKGPLDFVSNADTKAEKTIISELSKSRKNYSIISEEDGSKVNEDKNNVWIIDPIDGTTNFLHGIPHFAISIALKSYNEIVSGVIYDPIKDEMFYAEKNNGAYFNNQRIKVSKKKNLENCLFATSSDNDEKNKTKKNIKIRNFGSAALDMAYVGAGRLDGFFEKNLNIWDIAAGIIIIKEAGGIINDIDINKNKNIKVLASSSSINEKFTQNLLNF</sequence>
<gene>
    <name evidence="8" type="ORF">METZ01_LOCUS121463</name>
</gene>
<dbReference type="InterPro" id="IPR000760">
    <property type="entry name" value="Inositol_monophosphatase-like"/>
</dbReference>
<accession>A0A381XV04</accession>
<evidence type="ECO:0000256" key="4">
    <source>
        <dbReference type="ARBA" id="ARBA00013106"/>
    </source>
</evidence>
<dbReference type="GO" id="GO:0006020">
    <property type="term" value="P:inositol metabolic process"/>
    <property type="evidence" value="ECO:0007669"/>
    <property type="project" value="TreeGrafter"/>
</dbReference>
<dbReference type="FunFam" id="3.40.190.80:FF:000020">
    <property type="entry name" value="Fructose-1,6-bisphosphatase/inositol-1-monophosphatase"/>
    <property type="match status" value="1"/>
</dbReference>
<keyword evidence="5" id="KW-0479">Metal-binding</keyword>
<evidence type="ECO:0000256" key="3">
    <source>
        <dbReference type="ARBA" id="ARBA00009759"/>
    </source>
</evidence>
<dbReference type="InterPro" id="IPR020550">
    <property type="entry name" value="Inositol_monophosphatase_CS"/>
</dbReference>
<dbReference type="Gene3D" id="3.40.190.80">
    <property type="match status" value="1"/>
</dbReference>
<reference evidence="8" key="1">
    <citation type="submission" date="2018-05" db="EMBL/GenBank/DDBJ databases">
        <authorList>
            <person name="Lanie J.A."/>
            <person name="Ng W.-L."/>
            <person name="Kazmierczak K.M."/>
            <person name="Andrzejewski T.M."/>
            <person name="Davidsen T.M."/>
            <person name="Wayne K.J."/>
            <person name="Tettelin H."/>
            <person name="Glass J.I."/>
            <person name="Rusch D."/>
            <person name="Podicherti R."/>
            <person name="Tsui H.-C.T."/>
            <person name="Winkler M.E."/>
        </authorList>
    </citation>
    <scope>NUCLEOTIDE SEQUENCE</scope>
</reference>
<dbReference type="GO" id="GO:0046854">
    <property type="term" value="P:phosphatidylinositol phosphate biosynthetic process"/>
    <property type="evidence" value="ECO:0007669"/>
    <property type="project" value="InterPro"/>
</dbReference>
<proteinExistence type="inferred from homology"/>
<dbReference type="PRINTS" id="PR00377">
    <property type="entry name" value="IMPHPHTASES"/>
</dbReference>
<dbReference type="PRINTS" id="PR01959">
    <property type="entry name" value="SBIMPHPHTASE"/>
</dbReference>
<dbReference type="EMBL" id="UINC01016488">
    <property type="protein sequence ID" value="SVA68609.1"/>
    <property type="molecule type" value="Genomic_DNA"/>
</dbReference>
<comment type="similarity">
    <text evidence="3">Belongs to the inositol monophosphatase superfamily.</text>
</comment>
<dbReference type="InterPro" id="IPR033942">
    <property type="entry name" value="IMPase"/>
</dbReference>
<evidence type="ECO:0000256" key="1">
    <source>
        <dbReference type="ARBA" id="ARBA00001033"/>
    </source>
</evidence>
<dbReference type="FunFam" id="3.30.540.10:FF:000003">
    <property type="entry name" value="Inositol-1-monophosphatase"/>
    <property type="match status" value="1"/>
</dbReference>
<dbReference type="AlphaFoldDB" id="A0A381XV04"/>
<comment type="cofactor">
    <cofactor evidence="2">
        <name>Mg(2+)</name>
        <dbReference type="ChEBI" id="CHEBI:18420"/>
    </cofactor>
</comment>
<evidence type="ECO:0000256" key="7">
    <source>
        <dbReference type="ARBA" id="ARBA00022842"/>
    </source>
</evidence>
<dbReference type="InterPro" id="IPR020583">
    <property type="entry name" value="Inositol_monoP_metal-BS"/>
</dbReference>
<comment type="catalytic activity">
    <reaction evidence="1">
        <text>a myo-inositol phosphate + H2O = myo-inositol + phosphate</text>
        <dbReference type="Rhea" id="RHEA:24056"/>
        <dbReference type="ChEBI" id="CHEBI:15377"/>
        <dbReference type="ChEBI" id="CHEBI:17268"/>
        <dbReference type="ChEBI" id="CHEBI:43474"/>
        <dbReference type="ChEBI" id="CHEBI:84139"/>
        <dbReference type="EC" id="3.1.3.25"/>
    </reaction>
</comment>
<dbReference type="SUPFAM" id="SSF56655">
    <property type="entry name" value="Carbohydrate phosphatase"/>
    <property type="match status" value="1"/>
</dbReference>
<evidence type="ECO:0000256" key="6">
    <source>
        <dbReference type="ARBA" id="ARBA00022801"/>
    </source>
</evidence>
<dbReference type="PANTHER" id="PTHR20854">
    <property type="entry name" value="INOSITOL MONOPHOSPHATASE"/>
    <property type="match status" value="1"/>
</dbReference>
<dbReference type="CDD" id="cd01639">
    <property type="entry name" value="IMPase"/>
    <property type="match status" value="1"/>
</dbReference>
<dbReference type="EC" id="3.1.3.25" evidence="4"/>
<dbReference type="PROSITE" id="PS00629">
    <property type="entry name" value="IMP_1"/>
    <property type="match status" value="1"/>
</dbReference>
<keyword evidence="6" id="KW-0378">Hydrolase</keyword>